<gene>
    <name evidence="1" type="ORF">PAXRUDRAFT_778618</name>
</gene>
<dbReference type="EMBL" id="KN825048">
    <property type="protein sequence ID" value="KIK95323.1"/>
    <property type="molecule type" value="Genomic_DNA"/>
</dbReference>
<evidence type="ECO:0000313" key="2">
    <source>
        <dbReference type="Proteomes" id="UP000054538"/>
    </source>
</evidence>
<name>A0A0D0DR59_9AGAM</name>
<reference evidence="1 2" key="1">
    <citation type="submission" date="2014-04" db="EMBL/GenBank/DDBJ databases">
        <authorList>
            <consortium name="DOE Joint Genome Institute"/>
            <person name="Kuo A."/>
            <person name="Kohler A."/>
            <person name="Jargeat P."/>
            <person name="Nagy L.G."/>
            <person name="Floudas D."/>
            <person name="Copeland A."/>
            <person name="Barry K.W."/>
            <person name="Cichocki N."/>
            <person name="Veneault-Fourrey C."/>
            <person name="LaButti K."/>
            <person name="Lindquist E.A."/>
            <person name="Lipzen A."/>
            <person name="Lundell T."/>
            <person name="Morin E."/>
            <person name="Murat C."/>
            <person name="Sun H."/>
            <person name="Tunlid A."/>
            <person name="Henrissat B."/>
            <person name="Grigoriev I.V."/>
            <person name="Hibbett D.S."/>
            <person name="Martin F."/>
            <person name="Nordberg H.P."/>
            <person name="Cantor M.N."/>
            <person name="Hua S.X."/>
        </authorList>
    </citation>
    <scope>NUCLEOTIDE SEQUENCE [LARGE SCALE GENOMIC DNA]</scope>
    <source>
        <strain evidence="1 2">Ve08.2h10</strain>
    </source>
</reference>
<dbReference type="HOGENOM" id="CLU_2321100_0_0_1"/>
<dbReference type="AlphaFoldDB" id="A0A0D0DR59"/>
<keyword evidence="2" id="KW-1185">Reference proteome</keyword>
<sequence length="99" mass="11101">MPSSHSLFPSTASPWAHLLARTGLGNGASSLPSFGHKLVLERLSLNPIPFKPCCFRFLPCCHHFCLLVPLFMPFFLRHFLVNNCLFVFNNMVVELIAGE</sequence>
<proteinExistence type="predicted"/>
<accession>A0A0D0DR59</accession>
<organism evidence="1 2">
    <name type="scientific">Paxillus rubicundulus Ve08.2h10</name>
    <dbReference type="NCBI Taxonomy" id="930991"/>
    <lineage>
        <taxon>Eukaryota</taxon>
        <taxon>Fungi</taxon>
        <taxon>Dikarya</taxon>
        <taxon>Basidiomycota</taxon>
        <taxon>Agaricomycotina</taxon>
        <taxon>Agaricomycetes</taxon>
        <taxon>Agaricomycetidae</taxon>
        <taxon>Boletales</taxon>
        <taxon>Paxilineae</taxon>
        <taxon>Paxillaceae</taxon>
        <taxon>Paxillus</taxon>
    </lineage>
</organism>
<dbReference type="InParanoid" id="A0A0D0DR59"/>
<reference evidence="2" key="2">
    <citation type="submission" date="2015-01" db="EMBL/GenBank/DDBJ databases">
        <title>Evolutionary Origins and Diversification of the Mycorrhizal Mutualists.</title>
        <authorList>
            <consortium name="DOE Joint Genome Institute"/>
            <consortium name="Mycorrhizal Genomics Consortium"/>
            <person name="Kohler A."/>
            <person name="Kuo A."/>
            <person name="Nagy L.G."/>
            <person name="Floudas D."/>
            <person name="Copeland A."/>
            <person name="Barry K.W."/>
            <person name="Cichocki N."/>
            <person name="Veneault-Fourrey C."/>
            <person name="LaButti K."/>
            <person name="Lindquist E.A."/>
            <person name="Lipzen A."/>
            <person name="Lundell T."/>
            <person name="Morin E."/>
            <person name="Murat C."/>
            <person name="Riley R."/>
            <person name="Ohm R."/>
            <person name="Sun H."/>
            <person name="Tunlid A."/>
            <person name="Henrissat B."/>
            <person name="Grigoriev I.V."/>
            <person name="Hibbett D.S."/>
            <person name="Martin F."/>
        </authorList>
    </citation>
    <scope>NUCLEOTIDE SEQUENCE [LARGE SCALE GENOMIC DNA]</scope>
    <source>
        <strain evidence="2">Ve08.2h10</strain>
    </source>
</reference>
<evidence type="ECO:0000313" key="1">
    <source>
        <dbReference type="EMBL" id="KIK95323.1"/>
    </source>
</evidence>
<dbReference type="Proteomes" id="UP000054538">
    <property type="component" value="Unassembled WGS sequence"/>
</dbReference>
<protein>
    <submittedName>
        <fullName evidence="1">Uncharacterized protein</fullName>
    </submittedName>
</protein>